<dbReference type="PANTHER" id="PTHR30346">
    <property type="entry name" value="TRANSCRIPTIONAL DUAL REGULATOR HCAR-RELATED"/>
    <property type="match status" value="1"/>
</dbReference>
<feature type="domain" description="HTH lysR-type" evidence="5">
    <location>
        <begin position="1"/>
        <end position="58"/>
    </location>
</feature>
<dbReference type="Proteomes" id="UP000007993">
    <property type="component" value="Unassembled WGS sequence"/>
</dbReference>
<reference evidence="6 7" key="1">
    <citation type="journal article" date="2013" name="Mar. Genomics">
        <title>Expression of sulfatases in Rhodopirellula baltica and the diversity of sulfatases in the genus Rhodopirellula.</title>
        <authorList>
            <person name="Wegner C.E."/>
            <person name="Richter-Heitmann T."/>
            <person name="Klindworth A."/>
            <person name="Klockow C."/>
            <person name="Richter M."/>
            <person name="Achstetter T."/>
            <person name="Glockner F.O."/>
            <person name="Harder J."/>
        </authorList>
    </citation>
    <scope>NUCLEOTIDE SEQUENCE [LARGE SCALE GENOMIC DNA]</scope>
    <source>
        <strain evidence="6 7">SH28</strain>
    </source>
</reference>
<evidence type="ECO:0000259" key="5">
    <source>
        <dbReference type="PROSITE" id="PS50931"/>
    </source>
</evidence>
<comment type="caution">
    <text evidence="6">The sequence shown here is derived from an EMBL/GenBank/DDBJ whole genome shotgun (WGS) entry which is preliminary data.</text>
</comment>
<evidence type="ECO:0000256" key="3">
    <source>
        <dbReference type="ARBA" id="ARBA00023125"/>
    </source>
</evidence>
<keyword evidence="4" id="KW-0804">Transcription</keyword>
<name>K5D943_RHOBT</name>
<sequence>MELRHLRYFIAIAEHASFRAAAEELFVSQPTLSQQMKDLEKELGCDLFERAGRGIRLTGEGSVFFQYARKALNVLDEGQAAVDEFDELLRGRLRVGVVQTVGAYLIPKVVSQFSRDFPAVEVRVAELSASQIESGLHDGSLDLAVSFEPVGQRTLSYEVLFDEQFVLIVDKRHAFANRKKVRVVDLNETPLCLLTRDYCTRRMVDAAFLDASVIPTVAIEMTSVEGCLGVVESGGPAAILPHLALSKRKLHAVRIERPVIKRSVCLIRRNSLGESRASEAFSGLVREAAVDIS</sequence>
<dbReference type="PRINTS" id="PR00039">
    <property type="entry name" value="HTHLYSR"/>
</dbReference>
<comment type="similarity">
    <text evidence="1">Belongs to the LysR transcriptional regulatory family.</text>
</comment>
<dbReference type="Pfam" id="PF00126">
    <property type="entry name" value="HTH_1"/>
    <property type="match status" value="1"/>
</dbReference>
<proteinExistence type="inferred from homology"/>
<evidence type="ECO:0000256" key="4">
    <source>
        <dbReference type="ARBA" id="ARBA00023163"/>
    </source>
</evidence>
<accession>K5D943</accession>
<dbReference type="InterPro" id="IPR005119">
    <property type="entry name" value="LysR_subst-bd"/>
</dbReference>
<dbReference type="FunFam" id="1.10.10.10:FF:000001">
    <property type="entry name" value="LysR family transcriptional regulator"/>
    <property type="match status" value="1"/>
</dbReference>
<organism evidence="6 7">
    <name type="scientific">Rhodopirellula baltica SH28</name>
    <dbReference type="NCBI Taxonomy" id="993517"/>
    <lineage>
        <taxon>Bacteria</taxon>
        <taxon>Pseudomonadati</taxon>
        <taxon>Planctomycetota</taxon>
        <taxon>Planctomycetia</taxon>
        <taxon>Pirellulales</taxon>
        <taxon>Pirellulaceae</taxon>
        <taxon>Rhodopirellula</taxon>
    </lineage>
</organism>
<dbReference type="SUPFAM" id="SSF53850">
    <property type="entry name" value="Periplasmic binding protein-like II"/>
    <property type="match status" value="1"/>
</dbReference>
<dbReference type="SUPFAM" id="SSF46785">
    <property type="entry name" value="Winged helix' DNA-binding domain"/>
    <property type="match status" value="1"/>
</dbReference>
<dbReference type="EMBL" id="AMCW01000150">
    <property type="protein sequence ID" value="EKJ99318.1"/>
    <property type="molecule type" value="Genomic_DNA"/>
</dbReference>
<dbReference type="GO" id="GO:0032993">
    <property type="term" value="C:protein-DNA complex"/>
    <property type="evidence" value="ECO:0007669"/>
    <property type="project" value="TreeGrafter"/>
</dbReference>
<protein>
    <submittedName>
        <fullName evidence="6">LysR family transcriptional regulator</fullName>
    </submittedName>
</protein>
<dbReference type="PROSITE" id="PS50931">
    <property type="entry name" value="HTH_LYSR"/>
    <property type="match status" value="1"/>
</dbReference>
<gene>
    <name evidence="6" type="ORF">RBSH_05367</name>
</gene>
<keyword evidence="2" id="KW-0805">Transcription regulation</keyword>
<dbReference type="PANTHER" id="PTHR30346:SF31">
    <property type="entry name" value="LYSR SUBSTRATE-BINDING"/>
    <property type="match status" value="1"/>
</dbReference>
<dbReference type="Gene3D" id="3.40.190.290">
    <property type="match status" value="1"/>
</dbReference>
<dbReference type="PATRIC" id="fig|993517.3.peg.5809"/>
<dbReference type="Pfam" id="PF03466">
    <property type="entry name" value="LysR_substrate"/>
    <property type="match status" value="1"/>
</dbReference>
<dbReference type="NCBIfam" id="NF008416">
    <property type="entry name" value="PRK11242.1"/>
    <property type="match status" value="1"/>
</dbReference>
<evidence type="ECO:0000256" key="1">
    <source>
        <dbReference type="ARBA" id="ARBA00009437"/>
    </source>
</evidence>
<dbReference type="GO" id="GO:0003700">
    <property type="term" value="F:DNA-binding transcription factor activity"/>
    <property type="evidence" value="ECO:0007669"/>
    <property type="project" value="InterPro"/>
</dbReference>
<dbReference type="InterPro" id="IPR036390">
    <property type="entry name" value="WH_DNA-bd_sf"/>
</dbReference>
<evidence type="ECO:0000313" key="6">
    <source>
        <dbReference type="EMBL" id="EKJ99318.1"/>
    </source>
</evidence>
<dbReference type="CDD" id="cd05466">
    <property type="entry name" value="PBP2_LTTR_substrate"/>
    <property type="match status" value="1"/>
</dbReference>
<dbReference type="InterPro" id="IPR000847">
    <property type="entry name" value="LysR_HTH_N"/>
</dbReference>
<evidence type="ECO:0000256" key="2">
    <source>
        <dbReference type="ARBA" id="ARBA00023015"/>
    </source>
</evidence>
<dbReference type="Gene3D" id="1.10.10.10">
    <property type="entry name" value="Winged helix-like DNA-binding domain superfamily/Winged helix DNA-binding domain"/>
    <property type="match status" value="1"/>
</dbReference>
<keyword evidence="3" id="KW-0238">DNA-binding</keyword>
<dbReference type="InterPro" id="IPR036388">
    <property type="entry name" value="WH-like_DNA-bd_sf"/>
</dbReference>
<dbReference type="AlphaFoldDB" id="K5D943"/>
<dbReference type="RefSeq" id="WP_007334747.1">
    <property type="nucleotide sequence ID" value="NZ_AMCW01000150.1"/>
</dbReference>
<dbReference type="GO" id="GO:0003677">
    <property type="term" value="F:DNA binding"/>
    <property type="evidence" value="ECO:0007669"/>
    <property type="project" value="UniProtKB-KW"/>
</dbReference>
<evidence type="ECO:0000313" key="7">
    <source>
        <dbReference type="Proteomes" id="UP000007993"/>
    </source>
</evidence>